<accession>A0ABV0B7X6</accession>
<evidence type="ECO:0000313" key="2">
    <source>
        <dbReference type="Proteomes" id="UP001427805"/>
    </source>
</evidence>
<protein>
    <submittedName>
        <fullName evidence="1">Uncharacterized protein</fullName>
    </submittedName>
</protein>
<proteinExistence type="predicted"/>
<keyword evidence="2" id="KW-1185">Reference proteome</keyword>
<sequence length="89" mass="9956">MSWGRDAQNPAPDWTMSVSLENVPRGGQQMPEVTNLRDAVRTWQQLDQPAKDNAILMLERPVTIDGVQLERFEGQGIAPLAERMIDPNG</sequence>
<gene>
    <name evidence="1" type="ORF">TPR58_05770</name>
</gene>
<organism evidence="1 2">
    <name type="scientific">Sphingomonas rustica</name>
    <dbReference type="NCBI Taxonomy" id="3103142"/>
    <lineage>
        <taxon>Bacteria</taxon>
        <taxon>Pseudomonadati</taxon>
        <taxon>Pseudomonadota</taxon>
        <taxon>Alphaproteobacteria</taxon>
        <taxon>Sphingomonadales</taxon>
        <taxon>Sphingomonadaceae</taxon>
        <taxon>Sphingomonas</taxon>
    </lineage>
</organism>
<dbReference type="Proteomes" id="UP001427805">
    <property type="component" value="Unassembled WGS sequence"/>
</dbReference>
<name>A0ABV0B7X6_9SPHN</name>
<dbReference type="EMBL" id="JBDIZK010000003">
    <property type="protein sequence ID" value="MEN3746666.1"/>
    <property type="molecule type" value="Genomic_DNA"/>
</dbReference>
<comment type="caution">
    <text evidence="1">The sequence shown here is derived from an EMBL/GenBank/DDBJ whole genome shotgun (WGS) entry which is preliminary data.</text>
</comment>
<reference evidence="1 2" key="1">
    <citation type="submission" date="2024-05" db="EMBL/GenBank/DDBJ databases">
        <title>Sphingomonas sp. HF-S3 16S ribosomal RNA gene Genome sequencing and assembly.</title>
        <authorList>
            <person name="Lee H."/>
        </authorList>
    </citation>
    <scope>NUCLEOTIDE SEQUENCE [LARGE SCALE GENOMIC DNA]</scope>
    <source>
        <strain evidence="1 2">HF-S3</strain>
    </source>
</reference>
<evidence type="ECO:0000313" key="1">
    <source>
        <dbReference type="EMBL" id="MEN3746666.1"/>
    </source>
</evidence>
<dbReference type="RefSeq" id="WP_346245672.1">
    <property type="nucleotide sequence ID" value="NZ_JBDIZK010000003.1"/>
</dbReference>